<proteinExistence type="predicted"/>
<feature type="region of interest" description="Disordered" evidence="1">
    <location>
        <begin position="274"/>
        <end position="295"/>
    </location>
</feature>
<dbReference type="GO" id="GO:1902660">
    <property type="term" value="P:negative regulation of glucose mediated signaling pathway"/>
    <property type="evidence" value="ECO:0007669"/>
    <property type="project" value="TreeGrafter"/>
</dbReference>
<evidence type="ECO:0000313" key="3">
    <source>
        <dbReference type="Proteomes" id="UP001150238"/>
    </source>
</evidence>
<evidence type="ECO:0000313" key="2">
    <source>
        <dbReference type="EMBL" id="KAJ4480398.1"/>
    </source>
</evidence>
<sequence>MDDYGPAFALVCIGSGGGPLESDLSGYLLKPYKEEWDAGIIALEAGSGQGTLHRLLQQEPDLFKTQSSATRTYSASEIYTFVRCFLITHAHLDHISSLVISTGSFGGPRKRVYGNKEMLEDLEGIYNWRAWPNLASYDENDEDFKLLYSPLVPNGKYHTVFPDISVQIVPVNHGTTDVGPYSSSAFFIRSDSHPSKREFLFFGDVEPDSITSATPKIIDVWKKAAPMIPNTLSTIFIECSWPSGRPDDMLYGHLSPEHLRDELVVLATEVYHSRRSSSGGSSRPKRKRQKRNPSVSADDLRGLLTGVRIYIIHCKEQSTQVEGPPTRELIVGQVRALVQVAGLGAEILSAEQGMHITI</sequence>
<dbReference type="GO" id="GO:0047555">
    <property type="term" value="F:3',5'-cyclic-GMP phosphodiesterase activity"/>
    <property type="evidence" value="ECO:0007669"/>
    <property type="project" value="TreeGrafter"/>
</dbReference>
<dbReference type="PANTHER" id="PTHR28283:SF1">
    <property type="entry name" value="3',5'-CYCLIC-NUCLEOTIDE PHOSPHODIESTERASE 1"/>
    <property type="match status" value="1"/>
</dbReference>
<comment type="caution">
    <text evidence="2">The sequence shown here is derived from an EMBL/GenBank/DDBJ whole genome shotgun (WGS) entry which is preliminary data.</text>
</comment>
<dbReference type="InterPro" id="IPR036866">
    <property type="entry name" value="RibonucZ/Hydroxyglut_hydro"/>
</dbReference>
<reference evidence="2" key="2">
    <citation type="journal article" date="2023" name="Proc. Natl. Acad. Sci. U.S.A.">
        <title>A global phylogenomic analysis of the shiitake genus Lentinula.</title>
        <authorList>
            <person name="Sierra-Patev S."/>
            <person name="Min B."/>
            <person name="Naranjo-Ortiz M."/>
            <person name="Looney B."/>
            <person name="Konkel Z."/>
            <person name="Slot J.C."/>
            <person name="Sakamoto Y."/>
            <person name="Steenwyk J.L."/>
            <person name="Rokas A."/>
            <person name="Carro J."/>
            <person name="Camarero S."/>
            <person name="Ferreira P."/>
            <person name="Molpeceres G."/>
            <person name="Ruiz-Duenas F.J."/>
            <person name="Serrano A."/>
            <person name="Henrissat B."/>
            <person name="Drula E."/>
            <person name="Hughes K.W."/>
            <person name="Mata J.L."/>
            <person name="Ishikawa N.K."/>
            <person name="Vargas-Isla R."/>
            <person name="Ushijima S."/>
            <person name="Smith C.A."/>
            <person name="Donoghue J."/>
            <person name="Ahrendt S."/>
            <person name="Andreopoulos W."/>
            <person name="He G."/>
            <person name="LaButti K."/>
            <person name="Lipzen A."/>
            <person name="Ng V."/>
            <person name="Riley R."/>
            <person name="Sandor L."/>
            <person name="Barry K."/>
            <person name="Martinez A.T."/>
            <person name="Xiao Y."/>
            <person name="Gibbons J.G."/>
            <person name="Terashima K."/>
            <person name="Grigoriev I.V."/>
            <person name="Hibbett D."/>
        </authorList>
    </citation>
    <scope>NUCLEOTIDE SEQUENCE</scope>
    <source>
        <strain evidence="2">Sp2 HRB7682 ss15</strain>
    </source>
</reference>
<dbReference type="Pfam" id="PF02112">
    <property type="entry name" value="PDEase_II"/>
    <property type="match status" value="1"/>
</dbReference>
<protein>
    <submittedName>
        <fullName evidence="2">Cyclic-AMP phosphodiesterase</fullName>
    </submittedName>
</protein>
<dbReference type="Gene3D" id="3.60.15.10">
    <property type="entry name" value="Ribonuclease Z/Hydroxyacylglutathione hydrolase-like"/>
    <property type="match status" value="1"/>
</dbReference>
<accession>A0A9W9AEV0</accession>
<dbReference type="AlphaFoldDB" id="A0A9W9AEV0"/>
<dbReference type="InterPro" id="IPR000396">
    <property type="entry name" value="Pdiesterase2"/>
</dbReference>
<dbReference type="PRINTS" id="PR00388">
    <property type="entry name" value="PDIESTERASE2"/>
</dbReference>
<organism evidence="2 3">
    <name type="scientific">Lentinula lateritia</name>
    <dbReference type="NCBI Taxonomy" id="40482"/>
    <lineage>
        <taxon>Eukaryota</taxon>
        <taxon>Fungi</taxon>
        <taxon>Dikarya</taxon>
        <taxon>Basidiomycota</taxon>
        <taxon>Agaricomycotina</taxon>
        <taxon>Agaricomycetes</taxon>
        <taxon>Agaricomycetidae</taxon>
        <taxon>Agaricales</taxon>
        <taxon>Marasmiineae</taxon>
        <taxon>Omphalotaceae</taxon>
        <taxon>Lentinula</taxon>
    </lineage>
</organism>
<evidence type="ECO:0000256" key="1">
    <source>
        <dbReference type="SAM" id="MobiDB-lite"/>
    </source>
</evidence>
<dbReference type="CDD" id="cd07735">
    <property type="entry name" value="class_II_PDE_MBL-fold"/>
    <property type="match status" value="1"/>
</dbReference>
<dbReference type="Proteomes" id="UP001150238">
    <property type="component" value="Unassembled WGS sequence"/>
</dbReference>
<name>A0A9W9AEV0_9AGAR</name>
<dbReference type="EMBL" id="JANVFS010000015">
    <property type="protein sequence ID" value="KAJ4480398.1"/>
    <property type="molecule type" value="Genomic_DNA"/>
</dbReference>
<dbReference type="PANTHER" id="PTHR28283">
    <property type="entry name" value="3',5'-CYCLIC-NUCLEOTIDE PHOSPHODIESTERASE 1"/>
    <property type="match status" value="1"/>
</dbReference>
<gene>
    <name evidence="2" type="ORF">C8J55DRAFT_63058</name>
</gene>
<reference evidence="2" key="1">
    <citation type="submission" date="2022-08" db="EMBL/GenBank/DDBJ databases">
        <authorList>
            <consortium name="DOE Joint Genome Institute"/>
            <person name="Min B."/>
            <person name="Riley R."/>
            <person name="Sierra-Patev S."/>
            <person name="Naranjo-Ortiz M."/>
            <person name="Looney B."/>
            <person name="Konkel Z."/>
            <person name="Slot J.C."/>
            <person name="Sakamoto Y."/>
            <person name="Steenwyk J.L."/>
            <person name="Rokas A."/>
            <person name="Carro J."/>
            <person name="Camarero S."/>
            <person name="Ferreira P."/>
            <person name="Molpeceres G."/>
            <person name="Ruiz-Duenas F.J."/>
            <person name="Serrano A."/>
            <person name="Henrissat B."/>
            <person name="Drula E."/>
            <person name="Hughes K.W."/>
            <person name="Mata J.L."/>
            <person name="Ishikawa N.K."/>
            <person name="Vargas-Isla R."/>
            <person name="Ushijima S."/>
            <person name="Smith C.A."/>
            <person name="Ahrendt S."/>
            <person name="Andreopoulos W."/>
            <person name="He G."/>
            <person name="Labutti K."/>
            <person name="Lipzen A."/>
            <person name="Ng V."/>
            <person name="Sandor L."/>
            <person name="Barry K."/>
            <person name="Martinez A.T."/>
            <person name="Xiao Y."/>
            <person name="Gibbons J.G."/>
            <person name="Terashima K."/>
            <person name="Hibbett D.S."/>
            <person name="Grigoriev I.V."/>
        </authorList>
    </citation>
    <scope>NUCLEOTIDE SEQUENCE</scope>
    <source>
        <strain evidence="2">Sp2 HRB7682 ss15</strain>
    </source>
</reference>
<dbReference type="SUPFAM" id="SSF56281">
    <property type="entry name" value="Metallo-hydrolase/oxidoreductase"/>
    <property type="match status" value="1"/>
</dbReference>
<dbReference type="GO" id="GO:0006198">
    <property type="term" value="P:cAMP catabolic process"/>
    <property type="evidence" value="ECO:0007669"/>
    <property type="project" value="InterPro"/>
</dbReference>
<dbReference type="GO" id="GO:0004115">
    <property type="term" value="F:3',5'-cyclic-AMP phosphodiesterase activity"/>
    <property type="evidence" value="ECO:0007669"/>
    <property type="project" value="InterPro"/>
</dbReference>